<evidence type="ECO:0000256" key="1">
    <source>
        <dbReference type="SAM" id="Phobius"/>
    </source>
</evidence>
<comment type="caution">
    <text evidence="2">The sequence shown here is derived from an EMBL/GenBank/DDBJ whole genome shotgun (WGS) entry which is preliminary data.</text>
</comment>
<feature type="transmembrane region" description="Helical" evidence="1">
    <location>
        <begin position="30"/>
        <end position="53"/>
    </location>
</feature>
<keyword evidence="1" id="KW-0472">Membrane</keyword>
<reference evidence="2" key="1">
    <citation type="submission" date="2019-10" db="EMBL/GenBank/DDBJ databases">
        <title>Conservation and host-specific expression of non-tandemly repeated heterogenous ribosome RNA gene in arbuscular mycorrhizal fungi.</title>
        <authorList>
            <person name="Maeda T."/>
            <person name="Kobayashi Y."/>
            <person name="Nakagawa T."/>
            <person name="Ezawa T."/>
            <person name="Yamaguchi K."/>
            <person name="Bino T."/>
            <person name="Nishimoto Y."/>
            <person name="Shigenobu S."/>
            <person name="Kawaguchi M."/>
        </authorList>
    </citation>
    <scope>NUCLEOTIDE SEQUENCE</scope>
    <source>
        <strain evidence="2">HR1</strain>
    </source>
</reference>
<feature type="transmembrane region" description="Helical" evidence="1">
    <location>
        <begin position="176"/>
        <end position="201"/>
    </location>
</feature>
<dbReference type="Proteomes" id="UP000615446">
    <property type="component" value="Unassembled WGS sequence"/>
</dbReference>
<proteinExistence type="predicted"/>
<feature type="transmembrane region" description="Helical" evidence="1">
    <location>
        <begin position="103"/>
        <end position="128"/>
    </location>
</feature>
<protein>
    <submittedName>
        <fullName evidence="2">Uncharacterized protein</fullName>
    </submittedName>
</protein>
<dbReference type="EMBL" id="BLAL01000246">
    <property type="protein sequence ID" value="GES96095.1"/>
    <property type="molecule type" value="Genomic_DNA"/>
</dbReference>
<accession>A0A8H3QXI5</accession>
<feature type="transmembrane region" description="Helical" evidence="1">
    <location>
        <begin position="140"/>
        <end position="164"/>
    </location>
</feature>
<keyword evidence="1" id="KW-1133">Transmembrane helix</keyword>
<gene>
    <name evidence="2" type="ORF">RCL2_002273600</name>
</gene>
<dbReference type="OrthoDB" id="61370at2759"/>
<dbReference type="AlphaFoldDB" id="A0A8H3QXI5"/>
<dbReference type="Gene3D" id="1.20.140.150">
    <property type="match status" value="1"/>
</dbReference>
<evidence type="ECO:0000313" key="3">
    <source>
        <dbReference type="Proteomes" id="UP000615446"/>
    </source>
</evidence>
<name>A0A8H3QXI5_9GLOM</name>
<evidence type="ECO:0000313" key="2">
    <source>
        <dbReference type="EMBL" id="GES96095.1"/>
    </source>
</evidence>
<keyword evidence="1" id="KW-0812">Transmembrane</keyword>
<organism evidence="2 3">
    <name type="scientific">Rhizophagus clarus</name>
    <dbReference type="NCBI Taxonomy" id="94130"/>
    <lineage>
        <taxon>Eukaryota</taxon>
        <taxon>Fungi</taxon>
        <taxon>Fungi incertae sedis</taxon>
        <taxon>Mucoromycota</taxon>
        <taxon>Glomeromycotina</taxon>
        <taxon>Glomeromycetes</taxon>
        <taxon>Glomerales</taxon>
        <taxon>Glomeraceae</taxon>
        <taxon>Rhizophagus</taxon>
    </lineage>
</organism>
<sequence length="210" mass="24184">MVLDFLSNVLQWNNKYTIIDNINAIYAEPVLLIFIVLVSCAFNLSALLLPNWIYVTLPPVHVHQNFGLFRLCSYSFFNDDCRPFPSQSENDCKEEYFCEEWGLAALTMVLASIIGFLVWLDLIGVLIGGRLKRERSWKRISSMFILHALLQFASIFIIAHLFTMSTKFYYGAKYDLSFIFANVSACFSFILAIILFSNGLFSPPEYAYMR</sequence>